<accession>A0AA49FL98</accession>
<dbReference type="NCBIfam" id="TIGR02914">
    <property type="entry name" value="EpsI_fam"/>
    <property type="match status" value="1"/>
</dbReference>
<reference evidence="2" key="1">
    <citation type="journal article" date="2023" name="Nat. Microbiol.">
        <title>Enrichment and characterization of a nitric oxide-reducing microbial community in a continuous bioreactor.</title>
        <authorList>
            <person name="Garrido-Amador P."/>
            <person name="Stortenbeker N."/>
            <person name="Wessels H.J.C.T."/>
            <person name="Speth D.R."/>
            <person name="Garcia-Heredia I."/>
            <person name="Kartal B."/>
        </authorList>
    </citation>
    <scope>NUCLEOTIDE SEQUENCE</scope>
    <source>
        <strain evidence="2">MAG1</strain>
    </source>
</reference>
<dbReference type="NCBIfam" id="NF045609">
    <property type="entry name" value="EpsI_type_B"/>
    <property type="match status" value="1"/>
</dbReference>
<dbReference type="InterPro" id="IPR014263">
    <property type="entry name" value="Methanolan_biosynth_EpsI"/>
</dbReference>
<proteinExistence type="predicted"/>
<dbReference type="AlphaFoldDB" id="A0AA49FL98"/>
<dbReference type="Proteomes" id="UP001234916">
    <property type="component" value="Chromosome"/>
</dbReference>
<evidence type="ECO:0000313" key="2">
    <source>
        <dbReference type="EMBL" id="WIM06116.1"/>
    </source>
</evidence>
<dbReference type="InterPro" id="IPR054653">
    <property type="entry name" value="EpsI_type_B_pred"/>
</dbReference>
<name>A0AA49FL98_9PROT</name>
<dbReference type="Pfam" id="PF11984">
    <property type="entry name" value="DUF3485"/>
    <property type="match status" value="1"/>
</dbReference>
<protein>
    <submittedName>
        <fullName evidence="2">EpsI family protein</fullName>
    </submittedName>
</protein>
<feature type="domain" description="Methanolan biosynthesis EpsI" evidence="1">
    <location>
        <begin position="10"/>
        <end position="215"/>
    </location>
</feature>
<dbReference type="KEGG" id="npv:OHM77_02140"/>
<gene>
    <name evidence="2" type="ORF">OHM77_02140</name>
</gene>
<organism evidence="2">
    <name type="scientific">Candidatus Nitricoxidivorans perseverans</name>
    <dbReference type="NCBI Taxonomy" id="2975601"/>
    <lineage>
        <taxon>Bacteria</taxon>
        <taxon>Pseudomonadati</taxon>
        <taxon>Pseudomonadota</taxon>
        <taxon>Betaproteobacteria</taxon>
        <taxon>Nitrosomonadales</taxon>
        <taxon>Sterolibacteriaceae</taxon>
        <taxon>Candidatus Nitricoxidivorans</taxon>
    </lineage>
</organism>
<evidence type="ECO:0000259" key="1">
    <source>
        <dbReference type="Pfam" id="PF11984"/>
    </source>
</evidence>
<sequence length="228" mass="25295">MKSPLLRTGILLAALMFGATVLAVVMRPSHKIADQGQKIDLEAMIPKRFGEWRMVEERDRQMISPEVLAKLDRIYNQILSRIYVDGKGARVMLSIAYGSDQSDSMSVHLPEVCYPSQGFEMLKKSTGRLGLGDASIPVKRLVARQGRRIEPITYWITVGDRAVAGRLDRKLAQVRFGLTGSVPDGMLVRVSSIDADSETAHAMHAGFIKDMYASMGRVERDRLFGVNG</sequence>
<dbReference type="EMBL" id="CP107246">
    <property type="protein sequence ID" value="WIM06116.1"/>
    <property type="molecule type" value="Genomic_DNA"/>
</dbReference>